<gene>
    <name evidence="1" type="ORF">CVT25_004658</name>
</gene>
<evidence type="ECO:0000313" key="1">
    <source>
        <dbReference type="EMBL" id="PPQ92002.1"/>
    </source>
</evidence>
<reference evidence="1 2" key="1">
    <citation type="journal article" date="2018" name="Evol. Lett.">
        <title>Horizontal gene cluster transfer increased hallucinogenic mushroom diversity.</title>
        <authorList>
            <person name="Reynolds H.T."/>
            <person name="Vijayakumar V."/>
            <person name="Gluck-Thaler E."/>
            <person name="Korotkin H.B."/>
            <person name="Matheny P.B."/>
            <person name="Slot J.C."/>
        </authorList>
    </citation>
    <scope>NUCLEOTIDE SEQUENCE [LARGE SCALE GENOMIC DNA]</scope>
    <source>
        <strain evidence="1 2">2631</strain>
    </source>
</reference>
<evidence type="ECO:0000313" key="2">
    <source>
        <dbReference type="Proteomes" id="UP000283269"/>
    </source>
</evidence>
<sequence length="489" mass="55936">MPTIWGRLIHLDSIFRCHYEWAMEVLTRSGSASLWVYGTIPWEEQYMASGLLSEYWTRIQRLTVIVDASLFLGEMDPDTFSYGEGIIQYWEVFQRPAPQLEVFTMQYNESSSSVTSINPKTVCLFNNDAPVLKELAIVGMKYAQSGLWISKLRSLTLTHLFQIPQIFTILSSIRLLESLKIVGTSSKEGIYLDLPILKLPKLTQLSLSGNYWVILPLIDRIIPQAGCSLHLFLETMKRWTFNPADITMLEREHLELIQRKATEYLQRYLLAHPATRLSIDVQDEYVHLSDLSHTVGQDSAFTIDGVFNKDSGPSIIEQISRHEYLSNVNKMSLHLNVTPPHSSCLSGLPSSLRSLSELETSENTLKYLINQESRADGVFPVLRTLKLTHLYPAKSQSRNIWNFLKQQIGGGSPITVLDFTLLPYHLLYDMEYLDSIPGLTMVKWLLPGTGLVQYECGSGKPTNLCFKNTSKTKQQRVDFEEEVDEWYRY</sequence>
<protein>
    <submittedName>
        <fullName evidence="1">Uncharacterized protein</fullName>
    </submittedName>
</protein>
<dbReference type="AlphaFoldDB" id="A0A409XMJ0"/>
<dbReference type="OrthoDB" id="2979028at2759"/>
<keyword evidence="2" id="KW-1185">Reference proteome</keyword>
<comment type="caution">
    <text evidence="1">The sequence shown here is derived from an EMBL/GenBank/DDBJ whole genome shotgun (WGS) entry which is preliminary data.</text>
</comment>
<accession>A0A409XMJ0</accession>
<dbReference type="EMBL" id="NHYD01001186">
    <property type="protein sequence ID" value="PPQ92002.1"/>
    <property type="molecule type" value="Genomic_DNA"/>
</dbReference>
<dbReference type="Proteomes" id="UP000283269">
    <property type="component" value="Unassembled WGS sequence"/>
</dbReference>
<dbReference type="SUPFAM" id="SSF52058">
    <property type="entry name" value="L domain-like"/>
    <property type="match status" value="1"/>
</dbReference>
<name>A0A409XMJ0_PSICY</name>
<organism evidence="1 2">
    <name type="scientific">Psilocybe cyanescens</name>
    <dbReference type="NCBI Taxonomy" id="93625"/>
    <lineage>
        <taxon>Eukaryota</taxon>
        <taxon>Fungi</taxon>
        <taxon>Dikarya</taxon>
        <taxon>Basidiomycota</taxon>
        <taxon>Agaricomycotina</taxon>
        <taxon>Agaricomycetes</taxon>
        <taxon>Agaricomycetidae</taxon>
        <taxon>Agaricales</taxon>
        <taxon>Agaricineae</taxon>
        <taxon>Strophariaceae</taxon>
        <taxon>Psilocybe</taxon>
    </lineage>
</organism>
<proteinExistence type="predicted"/>
<dbReference type="InParanoid" id="A0A409XMJ0"/>